<reference evidence="2 3" key="1">
    <citation type="journal article" date="2016" name="PLoS ONE">
        <title>A First Insight into the Genome of the Filter-Feeder Mussel Mytilus galloprovincialis.</title>
        <authorList>
            <person name="Murgarella M."/>
            <person name="Puiu D."/>
            <person name="Novoa B."/>
            <person name="Figueras A."/>
            <person name="Posada D."/>
            <person name="Canchaya C."/>
        </authorList>
    </citation>
    <scope>NUCLEOTIDE SEQUENCE [LARGE SCALE GENOMIC DNA]</scope>
    <source>
        <tissue evidence="2">Muscle</tissue>
    </source>
</reference>
<feature type="non-terminal residue" evidence="2">
    <location>
        <position position="1"/>
    </location>
</feature>
<evidence type="ECO:0000313" key="2">
    <source>
        <dbReference type="EMBL" id="OPL32599.1"/>
    </source>
</evidence>
<feature type="compositionally biased region" description="Low complexity" evidence="1">
    <location>
        <begin position="383"/>
        <end position="400"/>
    </location>
</feature>
<dbReference type="Proteomes" id="UP000266721">
    <property type="component" value="Unassembled WGS sequence"/>
</dbReference>
<feature type="region of interest" description="Disordered" evidence="1">
    <location>
        <begin position="370"/>
        <end position="406"/>
    </location>
</feature>
<feature type="compositionally biased region" description="Polar residues" evidence="1">
    <location>
        <begin position="498"/>
        <end position="516"/>
    </location>
</feature>
<gene>
    <name evidence="2" type="ORF">AM593_08174</name>
</gene>
<organism evidence="2 3">
    <name type="scientific">Mytilus galloprovincialis</name>
    <name type="common">Mediterranean mussel</name>
    <dbReference type="NCBI Taxonomy" id="29158"/>
    <lineage>
        <taxon>Eukaryota</taxon>
        <taxon>Metazoa</taxon>
        <taxon>Spiralia</taxon>
        <taxon>Lophotrochozoa</taxon>
        <taxon>Mollusca</taxon>
        <taxon>Bivalvia</taxon>
        <taxon>Autobranchia</taxon>
        <taxon>Pteriomorphia</taxon>
        <taxon>Mytilida</taxon>
        <taxon>Mytiloidea</taxon>
        <taxon>Mytilidae</taxon>
        <taxon>Mytilinae</taxon>
        <taxon>Mytilus</taxon>
    </lineage>
</organism>
<sequence>MLTLLLIASGGHHKSAELKKYLSLKYEYRNSILYLLWCSGDVEINPGPTLSTLRKVPDSVKERNWIYEMCSILLRLLKYSSIDLKNDGLWKAKPLHWPNEWPFYDPRNKPKGQGYNTVTDRKLLENLEEQCNRKGLLKDLSKFDDEHTKSKVRQYKMEITAWKNNRTELFTLYTLRQEQDTLTAAKLSLHKYKNDSELQKGISGLSVDIIFDTDDVTSNSSEVYTDIVRDIAITFCRIGKRLSPLVKSDGIWKMQPSEWNPNHLYYSPCNAGKRKEKGQDQNLVDNLLTYCESKKVTIPAELQPLLKAWKKRNTSEITKYYTIWSKTAIINHSLKYLELEGLLEKCHVHESLKQIGLILDTQYWRCPSPKKVTSTDNDDKSQDSGFSDTSHSSHCSDSQTANLTNSSPKVLSFQKIKDNKLVKLTNSTNANLNASDDSSCGIDSHTNDHLCNTKFDLDNQWKELSNQTCLKSDKANFSILTSKAQSEHDVQHYPVLSADSTNSKQKGNYKKISQNTSKRKRPNEDESYSDLKRQYISESVASSSSMNCDAETKINDINNTITSDQYDDNIVNLLNDLEQDYSSTAGKVPVSIINHKYCASIIQDSSSTTDQSSDLSNELPEYVQLYIDTVQNSYNPDDTLHIDVDQFIEELDIE</sequence>
<proteinExistence type="predicted"/>
<name>A0A3L5TRM5_MYTGA</name>
<dbReference type="AlphaFoldDB" id="A0A3L5TRM5"/>
<comment type="caution">
    <text evidence="2">The sequence shown here is derived from an EMBL/GenBank/DDBJ whole genome shotgun (WGS) entry which is preliminary data.</text>
</comment>
<evidence type="ECO:0000256" key="1">
    <source>
        <dbReference type="SAM" id="MobiDB-lite"/>
    </source>
</evidence>
<dbReference type="EMBL" id="KV588247">
    <property type="protein sequence ID" value="OPL32599.1"/>
    <property type="molecule type" value="Genomic_DNA"/>
</dbReference>
<evidence type="ECO:0000313" key="3">
    <source>
        <dbReference type="Proteomes" id="UP000266721"/>
    </source>
</evidence>
<keyword evidence="3" id="KW-1185">Reference proteome</keyword>
<accession>A0A3L5TRM5</accession>
<protein>
    <submittedName>
        <fullName evidence="2">Uncharacterized protein</fullName>
    </submittedName>
</protein>
<feature type="region of interest" description="Disordered" evidence="1">
    <location>
        <begin position="491"/>
        <end position="532"/>
    </location>
</feature>